<sequence length="50" mass="6049">MGLNFFFTKYSLPNWSCGKWYKNIGSTQMKEAFKGHKIEHKDIINFNVWY</sequence>
<dbReference type="AlphaFoldDB" id="A0A0A8YA01"/>
<dbReference type="EMBL" id="GBRH01277713">
    <property type="protein sequence ID" value="JAD20182.1"/>
    <property type="molecule type" value="Transcribed_RNA"/>
</dbReference>
<name>A0A0A8YA01_ARUDO</name>
<reference evidence="1" key="2">
    <citation type="journal article" date="2015" name="Data Brief">
        <title>Shoot transcriptome of the giant reed, Arundo donax.</title>
        <authorList>
            <person name="Barrero R.A."/>
            <person name="Guerrero F.D."/>
            <person name="Moolhuijzen P."/>
            <person name="Goolsby J.A."/>
            <person name="Tidwell J."/>
            <person name="Bellgard S.E."/>
            <person name="Bellgard M.I."/>
        </authorList>
    </citation>
    <scope>NUCLEOTIDE SEQUENCE</scope>
    <source>
        <tissue evidence="1">Shoot tissue taken approximately 20 cm above the soil surface</tissue>
    </source>
</reference>
<proteinExistence type="predicted"/>
<evidence type="ECO:0000313" key="1">
    <source>
        <dbReference type="EMBL" id="JAD20182.1"/>
    </source>
</evidence>
<accession>A0A0A8YA01</accession>
<protein>
    <submittedName>
        <fullName evidence="1">Uncharacterized protein</fullName>
    </submittedName>
</protein>
<reference evidence="1" key="1">
    <citation type="submission" date="2014-09" db="EMBL/GenBank/DDBJ databases">
        <authorList>
            <person name="Magalhaes I.L.F."/>
            <person name="Oliveira U."/>
            <person name="Santos F.R."/>
            <person name="Vidigal T.H.D.A."/>
            <person name="Brescovit A.D."/>
            <person name="Santos A.J."/>
        </authorList>
    </citation>
    <scope>NUCLEOTIDE SEQUENCE</scope>
    <source>
        <tissue evidence="1">Shoot tissue taken approximately 20 cm above the soil surface</tissue>
    </source>
</reference>
<organism evidence="1">
    <name type="scientific">Arundo donax</name>
    <name type="common">Giant reed</name>
    <name type="synonym">Donax arundinaceus</name>
    <dbReference type="NCBI Taxonomy" id="35708"/>
    <lineage>
        <taxon>Eukaryota</taxon>
        <taxon>Viridiplantae</taxon>
        <taxon>Streptophyta</taxon>
        <taxon>Embryophyta</taxon>
        <taxon>Tracheophyta</taxon>
        <taxon>Spermatophyta</taxon>
        <taxon>Magnoliopsida</taxon>
        <taxon>Liliopsida</taxon>
        <taxon>Poales</taxon>
        <taxon>Poaceae</taxon>
        <taxon>PACMAD clade</taxon>
        <taxon>Arundinoideae</taxon>
        <taxon>Arundineae</taxon>
        <taxon>Arundo</taxon>
    </lineage>
</organism>